<reference evidence="2" key="1">
    <citation type="submission" date="2019-11" db="EMBL/GenBank/DDBJ databases">
        <authorList>
            <person name="Feng L."/>
        </authorList>
    </citation>
    <scope>NUCLEOTIDE SEQUENCE</scope>
    <source>
        <strain evidence="2">CbolteaeLFYP116</strain>
    </source>
</reference>
<dbReference type="InterPro" id="IPR029044">
    <property type="entry name" value="Nucleotide-diphossugar_trans"/>
</dbReference>
<dbReference type="InterPro" id="IPR046981">
    <property type="entry name" value="G1P_cyt_trans"/>
</dbReference>
<dbReference type="GO" id="GO:0047343">
    <property type="term" value="F:glucose-1-phosphate cytidylyltransferase activity"/>
    <property type="evidence" value="ECO:0007669"/>
    <property type="project" value="UniProtKB-EC"/>
</dbReference>
<evidence type="ECO:0000259" key="1">
    <source>
        <dbReference type="Pfam" id="PF00483"/>
    </source>
</evidence>
<dbReference type="SUPFAM" id="SSF53448">
    <property type="entry name" value="Nucleotide-diphospho-sugar transferases"/>
    <property type="match status" value="1"/>
</dbReference>
<dbReference type="PANTHER" id="PTHR47183">
    <property type="entry name" value="GLUCOSE-1-PHOSPHATE CYTIDYLYLTRANSFERASE-RELATED"/>
    <property type="match status" value="1"/>
</dbReference>
<feature type="domain" description="Nucleotidyl transferase" evidence="1">
    <location>
        <begin position="17"/>
        <end position="216"/>
    </location>
</feature>
<dbReference type="EMBL" id="CACRTF010000014">
    <property type="protein sequence ID" value="VYT30039.1"/>
    <property type="molecule type" value="Genomic_DNA"/>
</dbReference>
<gene>
    <name evidence="2" type="primary">rfbF</name>
    <name evidence="2" type="ORF">CBLFYP116_02772</name>
</gene>
<keyword evidence="2" id="KW-0808">Transferase</keyword>
<protein>
    <submittedName>
        <fullName evidence="2">Glucose-1-phosphate cytidylyltransferase</fullName>
        <ecNumber evidence="2">2.7.7.33</ecNumber>
    </submittedName>
</protein>
<evidence type="ECO:0000313" key="2">
    <source>
        <dbReference type="EMBL" id="VYT30039.1"/>
    </source>
</evidence>
<dbReference type="InterPro" id="IPR005835">
    <property type="entry name" value="NTP_transferase_dom"/>
</dbReference>
<accession>A0A6N2VHV1</accession>
<proteinExistence type="predicted"/>
<dbReference type="CDD" id="cd02524">
    <property type="entry name" value="G1P_cytidylyltransferase"/>
    <property type="match status" value="1"/>
</dbReference>
<name>A0A6N2VHV1_9FIRM</name>
<dbReference type="EC" id="2.7.7.33" evidence="2"/>
<dbReference type="AlphaFoldDB" id="A0A6N2VHV1"/>
<dbReference type="NCBIfam" id="TIGR02623">
    <property type="entry name" value="G1P_cyt_trans"/>
    <property type="match status" value="1"/>
</dbReference>
<organism evidence="2">
    <name type="scientific">Enterocloster bolteae</name>
    <dbReference type="NCBI Taxonomy" id="208479"/>
    <lineage>
        <taxon>Bacteria</taxon>
        <taxon>Bacillati</taxon>
        <taxon>Bacillota</taxon>
        <taxon>Clostridia</taxon>
        <taxon>Lachnospirales</taxon>
        <taxon>Lachnospiraceae</taxon>
        <taxon>Enterocloster</taxon>
    </lineage>
</organism>
<sequence>MRLEYNAPEIQWRTEMKVVILAGGLGTRISEESHLKPKPMIEIGGKPILWHIMKYYSEFGFHEFIICLGYKQYVVKEFFADYFLHTSDVTFDLANNKMEVHNNYSEPWKVTLVDTGLNTMTGGRVKRIQPFVGYEPFMLTYGDGVSTVDLDELVRFHQSHGRTATITTVNIGQMKGVLDIDENDTVLSFREKEDNDGALINGGFMVMNPEIFNYLEGDSTVFEQGPMQKLAAEGQLKSFYHSGFWQCMDTQREMNKLEGLWQSGRAPWKIW</sequence>
<dbReference type="InterPro" id="IPR013446">
    <property type="entry name" value="G1P_cyt_trans-like"/>
</dbReference>
<dbReference type="GO" id="GO:0009243">
    <property type="term" value="P:O antigen biosynthetic process"/>
    <property type="evidence" value="ECO:0007669"/>
    <property type="project" value="InterPro"/>
</dbReference>
<keyword evidence="2" id="KW-0548">Nucleotidyltransferase</keyword>
<dbReference type="PANTHER" id="PTHR47183:SF1">
    <property type="entry name" value="GLUCOSE-1-PHOSPHATE CYTIDYLYLTRANSFERASE"/>
    <property type="match status" value="1"/>
</dbReference>
<dbReference type="Gene3D" id="3.90.550.10">
    <property type="entry name" value="Spore Coat Polysaccharide Biosynthesis Protein SpsA, Chain A"/>
    <property type="match status" value="1"/>
</dbReference>
<dbReference type="Pfam" id="PF00483">
    <property type="entry name" value="NTP_transferase"/>
    <property type="match status" value="1"/>
</dbReference>